<evidence type="ECO:0000313" key="3">
    <source>
        <dbReference type="Proteomes" id="UP000067444"/>
    </source>
</evidence>
<dbReference type="RefSeq" id="WP_049833672.1">
    <property type="nucleotide sequence ID" value="NZ_CP012160.1"/>
</dbReference>
<reference evidence="2 3" key="1">
    <citation type="journal article" date="2015" name="Genome Announc.">
        <title>Closed Genome Sequence of Octadecabacter temperatus SB1, the First Mesophilic Species of the Genus Octadecabacter.</title>
        <authorList>
            <person name="Voget S."/>
            <person name="Billerbeck S."/>
            <person name="Simon M."/>
            <person name="Daniel R."/>
        </authorList>
    </citation>
    <scope>NUCLEOTIDE SEQUENCE [LARGE SCALE GENOMIC DNA]</scope>
    <source>
        <strain evidence="2 3">SB1</strain>
    </source>
</reference>
<feature type="domain" description="YjiS-like" evidence="1">
    <location>
        <begin position="22"/>
        <end position="56"/>
    </location>
</feature>
<dbReference type="PATRIC" id="fig|1458307.3.peg.709"/>
<proteinExistence type="predicted"/>
<evidence type="ECO:0000259" key="1">
    <source>
        <dbReference type="Pfam" id="PF06568"/>
    </source>
</evidence>
<protein>
    <recommendedName>
        <fullName evidence="1">YjiS-like domain-containing protein</fullName>
    </recommendedName>
</protein>
<dbReference type="EMBL" id="CP012160">
    <property type="protein sequence ID" value="AKS45261.1"/>
    <property type="molecule type" value="Genomic_DNA"/>
</dbReference>
<sequence length="65" mass="7253">MAAIAFRTANAKSGFSLVAMIGTFVSWNDRRMTRNTLNKLSNRELDDIGLVRGDIENIARGNIIR</sequence>
<evidence type="ECO:0000313" key="2">
    <source>
        <dbReference type="EMBL" id="AKS45261.1"/>
    </source>
</evidence>
<accession>A0A0K0Y303</accession>
<dbReference type="OrthoDB" id="8116725at2"/>
<keyword evidence="3" id="KW-1185">Reference proteome</keyword>
<dbReference type="InterPro" id="IPR009506">
    <property type="entry name" value="YjiS-like"/>
</dbReference>
<gene>
    <name evidence="2" type="ORF">OSB_07000</name>
</gene>
<name>A0A0K0Y303_9RHOB</name>
<dbReference type="AlphaFoldDB" id="A0A0K0Y303"/>
<dbReference type="KEGG" id="otm:OSB_07000"/>
<dbReference type="Pfam" id="PF06568">
    <property type="entry name" value="YjiS-like"/>
    <property type="match status" value="1"/>
</dbReference>
<dbReference type="STRING" id="1458307.OSB_07000"/>
<dbReference type="Proteomes" id="UP000067444">
    <property type="component" value="Chromosome"/>
</dbReference>
<organism evidence="2 3">
    <name type="scientific">Octadecabacter temperatus</name>
    <dbReference type="NCBI Taxonomy" id="1458307"/>
    <lineage>
        <taxon>Bacteria</taxon>
        <taxon>Pseudomonadati</taxon>
        <taxon>Pseudomonadota</taxon>
        <taxon>Alphaproteobacteria</taxon>
        <taxon>Rhodobacterales</taxon>
        <taxon>Roseobacteraceae</taxon>
        <taxon>Octadecabacter</taxon>
    </lineage>
</organism>